<feature type="transmembrane region" description="Helical" evidence="3">
    <location>
        <begin position="337"/>
        <end position="358"/>
    </location>
</feature>
<dbReference type="Proteomes" id="UP000670527">
    <property type="component" value="Unassembled WGS sequence"/>
</dbReference>
<evidence type="ECO:0000256" key="3">
    <source>
        <dbReference type="SAM" id="Phobius"/>
    </source>
</evidence>
<evidence type="ECO:0000259" key="4">
    <source>
        <dbReference type="Pfam" id="PF05569"/>
    </source>
</evidence>
<dbReference type="PANTHER" id="PTHR34978">
    <property type="entry name" value="POSSIBLE SENSOR-TRANSDUCER PROTEIN BLAR"/>
    <property type="match status" value="1"/>
</dbReference>
<keyword evidence="3" id="KW-0472">Membrane</keyword>
<feature type="transmembrane region" description="Helical" evidence="3">
    <location>
        <begin position="130"/>
        <end position="153"/>
    </location>
</feature>
<feature type="transmembrane region" description="Helical" evidence="3">
    <location>
        <begin position="53"/>
        <end position="73"/>
    </location>
</feature>
<feature type="compositionally biased region" description="Pro residues" evidence="2">
    <location>
        <begin position="748"/>
        <end position="757"/>
    </location>
</feature>
<dbReference type="RefSeq" id="WP_208309177.1">
    <property type="nucleotide sequence ID" value="NZ_JAGETX010000022.1"/>
</dbReference>
<feature type="compositionally biased region" description="Polar residues" evidence="2">
    <location>
        <begin position="696"/>
        <end position="706"/>
    </location>
</feature>
<feature type="coiled-coil region" evidence="1">
    <location>
        <begin position="551"/>
        <end position="624"/>
    </location>
</feature>
<dbReference type="Pfam" id="PF05569">
    <property type="entry name" value="Peptidase_M56"/>
    <property type="match status" value="1"/>
</dbReference>
<dbReference type="EMBL" id="JAGETX010000022">
    <property type="protein sequence ID" value="MBO3273018.1"/>
    <property type="molecule type" value="Genomic_DNA"/>
</dbReference>
<dbReference type="InterPro" id="IPR052173">
    <property type="entry name" value="Beta-lactam_resp_regulator"/>
</dbReference>
<dbReference type="PANTHER" id="PTHR34978:SF3">
    <property type="entry name" value="SLR0241 PROTEIN"/>
    <property type="match status" value="1"/>
</dbReference>
<evidence type="ECO:0000313" key="5">
    <source>
        <dbReference type="EMBL" id="MBO3273018.1"/>
    </source>
</evidence>
<reference evidence="5 6" key="1">
    <citation type="submission" date="2021-03" db="EMBL/GenBank/DDBJ databases">
        <authorList>
            <person name="Kim M.K."/>
        </authorList>
    </citation>
    <scope>NUCLEOTIDE SEQUENCE [LARGE SCALE GENOMIC DNA]</scope>
    <source>
        <strain evidence="5 6">BT507</strain>
    </source>
</reference>
<keyword evidence="3" id="KW-0812">Transmembrane</keyword>
<dbReference type="CDD" id="cd07341">
    <property type="entry name" value="M56_BlaR1_MecR1_like"/>
    <property type="match status" value="1"/>
</dbReference>
<evidence type="ECO:0000256" key="2">
    <source>
        <dbReference type="SAM" id="MobiDB-lite"/>
    </source>
</evidence>
<proteinExistence type="predicted"/>
<feature type="compositionally biased region" description="Polar residues" evidence="2">
    <location>
        <begin position="676"/>
        <end position="689"/>
    </location>
</feature>
<feature type="compositionally biased region" description="Pro residues" evidence="2">
    <location>
        <begin position="712"/>
        <end position="723"/>
    </location>
</feature>
<protein>
    <submittedName>
        <fullName evidence="5">M56 family metallopeptidase</fullName>
    </submittedName>
</protein>
<feature type="transmembrane region" description="Helical" evidence="3">
    <location>
        <begin position="20"/>
        <end position="41"/>
    </location>
</feature>
<accession>A0ABS3THA4</accession>
<evidence type="ECO:0000313" key="6">
    <source>
        <dbReference type="Proteomes" id="UP000670527"/>
    </source>
</evidence>
<feature type="compositionally biased region" description="Pro residues" evidence="2">
    <location>
        <begin position="730"/>
        <end position="742"/>
    </location>
</feature>
<dbReference type="InterPro" id="IPR008756">
    <property type="entry name" value="Peptidase_M56"/>
</dbReference>
<evidence type="ECO:0000256" key="1">
    <source>
        <dbReference type="SAM" id="Coils"/>
    </source>
</evidence>
<dbReference type="Gene3D" id="3.30.2010.10">
    <property type="entry name" value="Metalloproteases ('zincins'), catalytic domain"/>
    <property type="match status" value="1"/>
</dbReference>
<feature type="domain" description="Peptidase M56" evidence="4">
    <location>
        <begin position="25"/>
        <end position="274"/>
    </location>
</feature>
<keyword evidence="3" id="KW-1133">Transmembrane helix</keyword>
<keyword evidence="6" id="KW-1185">Reference proteome</keyword>
<gene>
    <name evidence="5" type="ORF">J4D97_20375</name>
</gene>
<name>A0ABS3THA4_9BACT</name>
<sequence length="827" mass="88916">MNWLEQTLSPALVRALGWTLLHSLWQGAVVALALVGLLLLLRRHSAQVRYTTAAVALLTLLVLSAVTFSKYYLLASPVAPAQAAVTYEVVKLAAPTGTGEVASVLPAARSTATASVWQRGLQYFDQNMPVLVAAWLLGLLAMTLRLLGGLAYVQRLRHYRVQPLGQDWQRRLAELAQRAGLQRPIQLLESAKVKAPLVVGHLRPVILLPLGTVTGLSQTYMEAILAHELAHVARRDYLMNLLQSVAEILFFYHPAVWFMTACLRTERENCCDDMATTLVGGNPLTLARALAALAEHSLTPKATPQLALSAVGPDGSLLGRIRRLVQGRTAPTFTEGFMAACVVLVGLVLLSTAVTLAGPHATADSYNALTASSETVAVEPDPVLVRETTALAPAVAPTEMRILSISADGKALAQIGAMQVSFDTTLNPNVMRQLRALGRIERGNNNGTVVIKKDKKGRLKELYVDGSRVELDEPKGKKVKGEQVQVVQLPQNESFDEDININVSAITRDALRIAQRELASIDINGITHDALATADAALSNIDINAITRDALREAEASLHTAAQDAKTVEERELVQEKFAEMLEKKHELGNSIAEARYEMGKARREAEEERRNELDETLETELLKDGLIKSADSYQLRLSPTELTVNGTKQSAALQKKYLALYESVSGRKLSGTASVNINKNSTGRTNIISGPRGSTRLSGSVTRSGTGRVMPTPPAPPAPPAAPSAAAMPAPPAPPAPPAAPAAPAVPALPAPPTPPTLSTNELRAQLRKDGLLGADEKSFQFQLDKEGLRVNGKPQPAAMTAKYRRIYDIPTSGNSNRMVQVSVSE</sequence>
<organism evidence="5 6">
    <name type="scientific">Hymenobacter defluvii</name>
    <dbReference type="NCBI Taxonomy" id="2054411"/>
    <lineage>
        <taxon>Bacteria</taxon>
        <taxon>Pseudomonadati</taxon>
        <taxon>Bacteroidota</taxon>
        <taxon>Cytophagia</taxon>
        <taxon>Cytophagales</taxon>
        <taxon>Hymenobacteraceae</taxon>
        <taxon>Hymenobacter</taxon>
    </lineage>
</organism>
<feature type="region of interest" description="Disordered" evidence="2">
    <location>
        <begin position="676"/>
        <end position="761"/>
    </location>
</feature>
<keyword evidence="1" id="KW-0175">Coiled coil</keyword>
<comment type="caution">
    <text evidence="5">The sequence shown here is derived from an EMBL/GenBank/DDBJ whole genome shotgun (WGS) entry which is preliminary data.</text>
</comment>